<organism evidence="2 3">
    <name type="scientific">Lunasporangiospora selenospora</name>
    <dbReference type="NCBI Taxonomy" id="979761"/>
    <lineage>
        <taxon>Eukaryota</taxon>
        <taxon>Fungi</taxon>
        <taxon>Fungi incertae sedis</taxon>
        <taxon>Mucoromycota</taxon>
        <taxon>Mortierellomycotina</taxon>
        <taxon>Mortierellomycetes</taxon>
        <taxon>Mortierellales</taxon>
        <taxon>Mortierellaceae</taxon>
        <taxon>Lunasporangiospora</taxon>
    </lineage>
</organism>
<protein>
    <recommendedName>
        <fullName evidence="4">cAMP-independent regulatory protein pac2</fullName>
    </recommendedName>
</protein>
<evidence type="ECO:0008006" key="4">
    <source>
        <dbReference type="Google" id="ProtNLM"/>
    </source>
</evidence>
<name>A0A9P6FQ99_9FUNG</name>
<proteinExistence type="predicted"/>
<feature type="region of interest" description="Disordered" evidence="1">
    <location>
        <begin position="140"/>
        <end position="211"/>
    </location>
</feature>
<dbReference type="InterPro" id="IPR018608">
    <property type="entry name" value="Gti1/Pac2"/>
</dbReference>
<evidence type="ECO:0000256" key="1">
    <source>
        <dbReference type="SAM" id="MobiDB-lite"/>
    </source>
</evidence>
<accession>A0A9P6FQ99</accession>
<gene>
    <name evidence="2" type="ORF">BGW38_004083</name>
</gene>
<comment type="caution">
    <text evidence="2">The sequence shown here is derived from an EMBL/GenBank/DDBJ whole genome shotgun (WGS) entry which is preliminary data.</text>
</comment>
<dbReference type="OrthoDB" id="5572844at2759"/>
<sequence length="379" mass="42473">CRLGMLSRVHRRLSDIERQSVRSGSVYCFDEREAGMRRWTDGKSWSPSRVTGSFLTYRELDDSNGQTPNKNLYRPGGLFKQSFSITTSENQKLHLISYYTTEDLHSERLKLTPSQDPCFAEIVVPKGVYPETSTHAEQIATAPTISQSSPSPPMTHRTRQRPHHRAFQQQDDDNTTLRVEPKTHRRTGSSSSTHSNGHRRTNSGSALKEHRYSPMYVPEGKHASRSRSNSNVTNQPLVLQGPLKSLHGHYHKSNSPGVPASFPTPPSHAYSPGASSWISDDDQPGSAELISPESMSGGSSTPVMIPPLRELPPIHQGHESKVHDRFMAPHEQDSLSVLATLATHSLLLPKLEPQEISREKTRWVEDDRQLRALSSMLRL</sequence>
<dbReference type="Pfam" id="PF09729">
    <property type="entry name" value="Gti1_Pac2"/>
    <property type="match status" value="1"/>
</dbReference>
<evidence type="ECO:0000313" key="2">
    <source>
        <dbReference type="EMBL" id="KAF9579598.1"/>
    </source>
</evidence>
<dbReference type="PANTHER" id="PTHR28027:SF1">
    <property type="entry name" value="CAMP INDEPENDENT REGULATORY PROTEIN (AFU_ORTHOLOGUE AFUA_3G09640)"/>
    <property type="match status" value="1"/>
</dbReference>
<reference evidence="2" key="1">
    <citation type="journal article" date="2020" name="Fungal Divers.">
        <title>Resolving the Mortierellaceae phylogeny through synthesis of multi-gene phylogenetics and phylogenomics.</title>
        <authorList>
            <person name="Vandepol N."/>
            <person name="Liber J."/>
            <person name="Desiro A."/>
            <person name="Na H."/>
            <person name="Kennedy M."/>
            <person name="Barry K."/>
            <person name="Grigoriev I.V."/>
            <person name="Miller A.N."/>
            <person name="O'Donnell K."/>
            <person name="Stajich J.E."/>
            <person name="Bonito G."/>
        </authorList>
    </citation>
    <scope>NUCLEOTIDE SEQUENCE</scope>
    <source>
        <strain evidence="2">KOD1015</strain>
    </source>
</reference>
<feature type="compositionally biased region" description="Polar residues" evidence="1">
    <location>
        <begin position="140"/>
        <end position="149"/>
    </location>
</feature>
<dbReference type="GO" id="GO:0003677">
    <property type="term" value="F:DNA binding"/>
    <property type="evidence" value="ECO:0007669"/>
    <property type="project" value="TreeGrafter"/>
</dbReference>
<evidence type="ECO:0000313" key="3">
    <source>
        <dbReference type="Proteomes" id="UP000780801"/>
    </source>
</evidence>
<feature type="compositionally biased region" description="Basic residues" evidence="1">
    <location>
        <begin position="156"/>
        <end position="166"/>
    </location>
</feature>
<dbReference type="PANTHER" id="PTHR28027">
    <property type="entry name" value="TRANSCRIPTIONAL REGULATOR MIT1"/>
    <property type="match status" value="1"/>
</dbReference>
<feature type="non-terminal residue" evidence="2">
    <location>
        <position position="1"/>
    </location>
</feature>
<dbReference type="EMBL" id="JAABOA010002648">
    <property type="protein sequence ID" value="KAF9579598.1"/>
    <property type="molecule type" value="Genomic_DNA"/>
</dbReference>
<dbReference type="AlphaFoldDB" id="A0A9P6FQ99"/>
<dbReference type="Proteomes" id="UP000780801">
    <property type="component" value="Unassembled WGS sequence"/>
</dbReference>
<keyword evidence="3" id="KW-1185">Reference proteome</keyword>
<feature type="region of interest" description="Disordered" evidence="1">
    <location>
        <begin position="245"/>
        <end position="300"/>
    </location>
</feature>